<dbReference type="EMBL" id="CACSII010000001">
    <property type="protein sequence ID" value="CAA0085317.1"/>
    <property type="molecule type" value="Genomic_DNA"/>
</dbReference>
<protein>
    <recommendedName>
        <fullName evidence="3">Zinc finger/thioredoxin putative domain-containing protein</fullName>
    </recommendedName>
</protein>
<dbReference type="NCBIfam" id="TIGR02098">
    <property type="entry name" value="MJ0042_CXXC"/>
    <property type="match status" value="1"/>
</dbReference>
<feature type="domain" description="Zinc finger/thioredoxin putative" evidence="3">
    <location>
        <begin position="7"/>
        <end position="40"/>
    </location>
</feature>
<evidence type="ECO:0000256" key="1">
    <source>
        <dbReference type="SAM" id="MobiDB-lite"/>
    </source>
</evidence>
<dbReference type="InterPro" id="IPR011723">
    <property type="entry name" value="Znf/thioredoxin_put"/>
</dbReference>
<organism evidence="4 5">
    <name type="scientific">BD1-7 clade bacterium</name>
    <dbReference type="NCBI Taxonomy" id="2029982"/>
    <lineage>
        <taxon>Bacteria</taxon>
        <taxon>Pseudomonadati</taxon>
        <taxon>Pseudomonadota</taxon>
        <taxon>Gammaproteobacteria</taxon>
        <taxon>Cellvibrionales</taxon>
        <taxon>Spongiibacteraceae</taxon>
        <taxon>BD1-7 clade</taxon>
    </lineage>
</organism>
<feature type="compositionally biased region" description="Acidic residues" evidence="1">
    <location>
        <begin position="119"/>
        <end position="128"/>
    </location>
</feature>
<feature type="transmembrane region" description="Helical" evidence="2">
    <location>
        <begin position="223"/>
        <end position="245"/>
    </location>
</feature>
<keyword evidence="2" id="KW-0812">Transmembrane</keyword>
<proteinExistence type="predicted"/>
<dbReference type="AlphaFoldDB" id="A0A5S9MPI2"/>
<dbReference type="InterPro" id="IPR021834">
    <property type="entry name" value="DUF3426"/>
</dbReference>
<accession>A0A5S9MPI2</accession>
<keyword evidence="2" id="KW-1133">Transmembrane helix</keyword>
<feature type="region of interest" description="Disordered" evidence="1">
    <location>
        <begin position="119"/>
        <end position="165"/>
    </location>
</feature>
<dbReference type="OrthoDB" id="5294582at2"/>
<evidence type="ECO:0000256" key="2">
    <source>
        <dbReference type="SAM" id="Phobius"/>
    </source>
</evidence>
<name>A0A5S9MPI2_9GAMM</name>
<dbReference type="Proteomes" id="UP000434580">
    <property type="component" value="Unassembled WGS sequence"/>
</dbReference>
<dbReference type="Pfam" id="PF13719">
    <property type="entry name" value="Zn_ribbon_5"/>
    <property type="match status" value="1"/>
</dbReference>
<feature type="compositionally biased region" description="Polar residues" evidence="1">
    <location>
        <begin position="139"/>
        <end position="154"/>
    </location>
</feature>
<sequence length="377" mass="41578">MDSINAKCPQCGTEYQLTQEQLSVADGKVRCGACMTVFQAAGPAPAPAGVPTAKANDDDILIQDGVNDHKPSDDFHIDEQFNDLDDFADDFGHIDIPDSEPGSFDADEEWAEKLLEDLESEDDNEPVDDNPFLAGEKFSTPNVKPASTATASESFQEKDKKTKPLGADLEELDELDDLLQLSKEEEDELSVIAGNGNDDMLGRIQPEPLEFKVAGHNNLLKNIGLASAAILLLVALIGQVMYFDFNRLTRLDPWRGIYQQICPTLGCSVPERHDLNSVSTQHLSVKSHPYLNGVLLVDSLLTNHASFDQPFPTLELYFTDANNKVVAARRFTPADYLRGELVDSKMMPSRHPIHIAFEVVDPGKRASGYQMNLSYPK</sequence>
<evidence type="ECO:0000313" key="5">
    <source>
        <dbReference type="Proteomes" id="UP000434580"/>
    </source>
</evidence>
<reference evidence="4 5" key="1">
    <citation type="submission" date="2019-11" db="EMBL/GenBank/DDBJ databases">
        <authorList>
            <person name="Holert J."/>
        </authorList>
    </citation>
    <scope>NUCLEOTIDE SEQUENCE [LARGE SCALE GENOMIC DNA]</scope>
    <source>
        <strain evidence="4">BC5_2</strain>
    </source>
</reference>
<evidence type="ECO:0000313" key="4">
    <source>
        <dbReference type="EMBL" id="CAA0085317.1"/>
    </source>
</evidence>
<evidence type="ECO:0000259" key="3">
    <source>
        <dbReference type="Pfam" id="PF13719"/>
    </source>
</evidence>
<dbReference type="Pfam" id="PF11906">
    <property type="entry name" value="DUF3426"/>
    <property type="match status" value="1"/>
</dbReference>
<keyword evidence="2" id="KW-0472">Membrane</keyword>
<gene>
    <name evidence="4" type="ORF">DPBNPPHM_00856</name>
</gene>